<dbReference type="GO" id="GO:0005829">
    <property type="term" value="C:cytosol"/>
    <property type="evidence" value="ECO:0007669"/>
    <property type="project" value="TreeGrafter"/>
</dbReference>
<dbReference type="Pfam" id="PF02901">
    <property type="entry name" value="PFL-like"/>
    <property type="match status" value="1"/>
</dbReference>
<dbReference type="Proteomes" id="UP000632659">
    <property type="component" value="Unassembled WGS sequence"/>
</dbReference>
<dbReference type="GO" id="GO:0016829">
    <property type="term" value="F:lyase activity"/>
    <property type="evidence" value="ECO:0007669"/>
    <property type="project" value="UniProtKB-KW"/>
</dbReference>
<dbReference type="EMBL" id="JACRTL010000007">
    <property type="protein sequence ID" value="MBC8611631.1"/>
    <property type="molecule type" value="Genomic_DNA"/>
</dbReference>
<keyword evidence="2" id="KW-0456">Lyase</keyword>
<keyword evidence="1 3" id="KW-0556">Organic radical</keyword>
<dbReference type="PROSITE" id="PS51149">
    <property type="entry name" value="GLY_RADICAL_2"/>
    <property type="match status" value="1"/>
</dbReference>
<accession>A0A8J6P292</accession>
<dbReference type="Pfam" id="PF01228">
    <property type="entry name" value="Gly_radical"/>
    <property type="match status" value="1"/>
</dbReference>
<evidence type="ECO:0000256" key="3">
    <source>
        <dbReference type="PROSITE-ProRule" id="PRU00493"/>
    </source>
</evidence>
<evidence type="ECO:0000259" key="4">
    <source>
        <dbReference type="PROSITE" id="PS51149"/>
    </source>
</evidence>
<feature type="domain" description="Glycine radical" evidence="4">
    <location>
        <begin position="639"/>
        <end position="756"/>
    </location>
</feature>
<feature type="domain" description="PFL" evidence="5">
    <location>
        <begin position="1"/>
        <end position="632"/>
    </location>
</feature>
<dbReference type="InterPro" id="IPR051215">
    <property type="entry name" value="GRE"/>
</dbReference>
<dbReference type="PANTHER" id="PTHR43641">
    <property type="entry name" value="FORMATE ACETYLTRANSFERASE 3-RELATED"/>
    <property type="match status" value="1"/>
</dbReference>
<dbReference type="Gene3D" id="3.20.70.20">
    <property type="match status" value="1"/>
</dbReference>
<name>A0A8J6P292_9FIRM</name>
<dbReference type="InterPro" id="IPR004184">
    <property type="entry name" value="PFL_dom"/>
</dbReference>
<sequence>MKRLQETVCPFSIEEELDFSEKFTRTYQENHSQDISTCEAACLAVQFPACMCPPQDGDMFVGRYYSPLVQFSPQPGFMDMGYCMDHDKWDRWQKSGQLNRQQEETCRRLSEFWQENGTKYFITSHYPPNVLQWLPYENYFQDRAVAHPLYRMSGTHLDYLKLLTLGVDGLHQQIRKKQQYAALEENNFYQALHSVLDTFSRICESYVDEIERLLSQADLNSNWREELLETKRSLLQIAHAPALHFRDALQMVYLWWIYSGSLNFGRMDTYLSEFYVNDLSSGFLTQERALKLMCGFWQMIELKNRVYDSRIVLGGKGRKNETNCDQFCLLAIDTIRKMRTTAPQVALRFYHGMDETVYDAVFTAIGEGCTFPMLYNDDVNIPAVSHAFGVSEEIAEHYCPYGCGEYVLEHQSIGTPSGIINLTKALEVTLYHGKDLETEEVLGLDLGGLETYQTFEELLSAYQRQVEHFVTVLAKMEELEYIYSGRHCAFLCFSMLFDDCISRGRPLLDGGVRYLGGTLESYGNVNTADSLTAIKLAVYDKKIISSENLLQALRDNFSSNPNLRRILTNLPKYGNEDETADSMLVTVHDHICDTIKESVKNTIMHSYLAVIINNDANTVLGHLTAATPDGRGSGAPLANANNPQGGADRSGLTAMLHSIVKPSIQNHAGSVQNLKLNKEMFSENMIAKTKALLSVYFQNGGSQIMITVVSRDEMEDAVIHPERHQDLIVRVGGFSAKFIELGKDVQQELLSRTLHG</sequence>
<protein>
    <recommendedName>
        <fullName evidence="8">4-hydroxyphenylacetate decarboxylase</fullName>
    </recommendedName>
</protein>
<dbReference type="RefSeq" id="WP_187536717.1">
    <property type="nucleotide sequence ID" value="NZ_JACRTL010000007.1"/>
</dbReference>
<dbReference type="SUPFAM" id="SSF51998">
    <property type="entry name" value="PFL-like glycyl radical enzymes"/>
    <property type="match status" value="1"/>
</dbReference>
<gene>
    <name evidence="6" type="ORF">H8702_11070</name>
</gene>
<reference evidence="6" key="1">
    <citation type="submission" date="2020-08" db="EMBL/GenBank/DDBJ databases">
        <title>Genome public.</title>
        <authorList>
            <person name="Liu C."/>
            <person name="Sun Q."/>
        </authorList>
    </citation>
    <scope>NUCLEOTIDE SEQUENCE</scope>
    <source>
        <strain evidence="6">NSJ-15</strain>
    </source>
</reference>
<dbReference type="PANTHER" id="PTHR43641:SF2">
    <property type="entry name" value="DEHYDRATASE YBIW-RELATED"/>
    <property type="match status" value="1"/>
</dbReference>
<evidence type="ECO:0000259" key="5">
    <source>
        <dbReference type="PROSITE" id="PS51554"/>
    </source>
</evidence>
<evidence type="ECO:0008006" key="8">
    <source>
        <dbReference type="Google" id="ProtNLM"/>
    </source>
</evidence>
<evidence type="ECO:0000313" key="7">
    <source>
        <dbReference type="Proteomes" id="UP000632659"/>
    </source>
</evidence>
<evidence type="ECO:0000256" key="2">
    <source>
        <dbReference type="ARBA" id="ARBA00023239"/>
    </source>
</evidence>
<keyword evidence="7" id="KW-1185">Reference proteome</keyword>
<dbReference type="InterPro" id="IPR001150">
    <property type="entry name" value="Gly_radical"/>
</dbReference>
<dbReference type="AlphaFoldDB" id="A0A8J6P292"/>
<proteinExistence type="predicted"/>
<comment type="caution">
    <text evidence="6">The sequence shown here is derived from an EMBL/GenBank/DDBJ whole genome shotgun (WGS) entry which is preliminary data.</text>
</comment>
<evidence type="ECO:0000313" key="6">
    <source>
        <dbReference type="EMBL" id="MBC8611631.1"/>
    </source>
</evidence>
<feature type="modified residue" description="Glycine radical" evidence="3">
    <location>
        <position position="733"/>
    </location>
</feature>
<organism evidence="6 7">
    <name type="scientific">Massiliimalia timonensis</name>
    <dbReference type="NCBI Taxonomy" id="1987501"/>
    <lineage>
        <taxon>Bacteria</taxon>
        <taxon>Bacillati</taxon>
        <taxon>Bacillota</taxon>
        <taxon>Clostridia</taxon>
        <taxon>Eubacteriales</taxon>
        <taxon>Oscillospiraceae</taxon>
        <taxon>Massiliimalia</taxon>
    </lineage>
</organism>
<evidence type="ECO:0000256" key="1">
    <source>
        <dbReference type="ARBA" id="ARBA00022818"/>
    </source>
</evidence>
<dbReference type="PROSITE" id="PS51554">
    <property type="entry name" value="PFL"/>
    <property type="match status" value="1"/>
</dbReference>